<evidence type="ECO:0000256" key="4">
    <source>
        <dbReference type="ARBA" id="ARBA00022622"/>
    </source>
</evidence>
<feature type="domain" description="COBRA C-terminal" evidence="9">
    <location>
        <begin position="70"/>
        <end position="126"/>
    </location>
</feature>
<protein>
    <submittedName>
        <fullName evidence="10">COBRA-like protein 7</fullName>
    </submittedName>
</protein>
<comment type="caution">
    <text evidence="10">The sequence shown here is derived from an EMBL/GenBank/DDBJ whole genome shotgun (WGS) entry which is preliminary data.</text>
</comment>
<dbReference type="GO" id="GO:0098552">
    <property type="term" value="C:side of membrane"/>
    <property type="evidence" value="ECO:0007669"/>
    <property type="project" value="UniProtKB-KW"/>
</dbReference>
<gene>
    <name evidence="10" type="ORF">F3Y22_tig00111311pilonHSYRG00200</name>
</gene>
<dbReference type="Pfam" id="PF04833">
    <property type="entry name" value="COBRA"/>
    <property type="match status" value="1"/>
</dbReference>
<sequence>MPPDLNRTELASPGNWKINCTMNPDYECGSPVRVSPSQFPDPSGLPSETAAVASWQVVCNMTQSMRAVPRCCVSYSAFFNDSSIPCNTCVCGCNRNPSQTCSASELTLLLRPDSLLIPFENRTAEALGFEDWFTAVQLDNAVPGFEAVYTFNGSVLQGSNNTIFMQGRPGLNYLLAETEGSNPRKDHLCSRNSIIGYLIQEEVYTRHSSGNPGWVSDQSVVQRRGVCTSHYTS</sequence>
<evidence type="ECO:0000256" key="7">
    <source>
        <dbReference type="ARBA" id="ARBA00023180"/>
    </source>
</evidence>
<evidence type="ECO:0000256" key="3">
    <source>
        <dbReference type="ARBA" id="ARBA00022475"/>
    </source>
</evidence>
<dbReference type="EMBL" id="VEPZ02001303">
    <property type="protein sequence ID" value="KAE8681641.1"/>
    <property type="molecule type" value="Genomic_DNA"/>
</dbReference>
<keyword evidence="6" id="KW-0472">Membrane</keyword>
<dbReference type="InterPro" id="IPR056900">
    <property type="entry name" value="COB_C"/>
</dbReference>
<keyword evidence="5" id="KW-0732">Signal</keyword>
<keyword evidence="3" id="KW-1003">Cell membrane</keyword>
<proteinExistence type="inferred from homology"/>
<evidence type="ECO:0000259" key="9">
    <source>
        <dbReference type="Pfam" id="PF25079"/>
    </source>
</evidence>
<evidence type="ECO:0000256" key="8">
    <source>
        <dbReference type="ARBA" id="ARBA00023288"/>
    </source>
</evidence>
<dbReference type="Pfam" id="PF25079">
    <property type="entry name" value="COB_C"/>
    <property type="match status" value="2"/>
</dbReference>
<evidence type="ECO:0000256" key="1">
    <source>
        <dbReference type="ARBA" id="ARBA00004609"/>
    </source>
</evidence>
<evidence type="ECO:0000313" key="10">
    <source>
        <dbReference type="EMBL" id="KAE8681641.1"/>
    </source>
</evidence>
<dbReference type="PANTHER" id="PTHR31052:SF19">
    <property type="entry name" value="COBRA-LIKE PROTEIN 7"/>
    <property type="match status" value="1"/>
</dbReference>
<evidence type="ECO:0000256" key="6">
    <source>
        <dbReference type="ARBA" id="ARBA00023136"/>
    </source>
</evidence>
<dbReference type="InterPro" id="IPR006918">
    <property type="entry name" value="COBRA_pln"/>
</dbReference>
<keyword evidence="4" id="KW-0336">GPI-anchor</keyword>
<dbReference type="Proteomes" id="UP000436088">
    <property type="component" value="Unassembled WGS sequence"/>
</dbReference>
<keyword evidence="8" id="KW-0449">Lipoprotein</keyword>
<accession>A0A6A2YQH1</accession>
<evidence type="ECO:0000313" key="11">
    <source>
        <dbReference type="Proteomes" id="UP000436088"/>
    </source>
</evidence>
<keyword evidence="7" id="KW-0325">Glycoprotein</keyword>
<comment type="similarity">
    <text evidence="2">Belongs to the COBRA family.</text>
</comment>
<comment type="subcellular location">
    <subcellularLocation>
        <location evidence="1">Cell membrane</location>
        <topology evidence="1">Lipid-anchor</topology>
        <topology evidence="1">GPI-anchor</topology>
    </subcellularLocation>
</comment>
<dbReference type="PANTHER" id="PTHR31052">
    <property type="entry name" value="COBRA-LIKE PROTEIN 7"/>
    <property type="match status" value="1"/>
</dbReference>
<feature type="domain" description="COBRA C-terminal" evidence="9">
    <location>
        <begin position="128"/>
        <end position="187"/>
    </location>
</feature>
<reference evidence="10" key="1">
    <citation type="submission" date="2019-09" db="EMBL/GenBank/DDBJ databases">
        <title>Draft genome information of white flower Hibiscus syriacus.</title>
        <authorList>
            <person name="Kim Y.-M."/>
        </authorList>
    </citation>
    <scope>NUCLEOTIDE SEQUENCE [LARGE SCALE GENOMIC DNA]</scope>
    <source>
        <strain evidence="10">YM2019G1</strain>
    </source>
</reference>
<dbReference type="GO" id="GO:0005886">
    <property type="term" value="C:plasma membrane"/>
    <property type="evidence" value="ECO:0007669"/>
    <property type="project" value="UniProtKB-SubCell"/>
</dbReference>
<name>A0A6A2YQH1_HIBSY</name>
<keyword evidence="11" id="KW-1185">Reference proteome</keyword>
<dbReference type="GO" id="GO:0010215">
    <property type="term" value="P:cellulose microfibril organization"/>
    <property type="evidence" value="ECO:0007669"/>
    <property type="project" value="InterPro"/>
</dbReference>
<evidence type="ECO:0000256" key="2">
    <source>
        <dbReference type="ARBA" id="ARBA00005507"/>
    </source>
</evidence>
<dbReference type="AlphaFoldDB" id="A0A6A2YQH1"/>
<organism evidence="10 11">
    <name type="scientific">Hibiscus syriacus</name>
    <name type="common">Rose of Sharon</name>
    <dbReference type="NCBI Taxonomy" id="106335"/>
    <lineage>
        <taxon>Eukaryota</taxon>
        <taxon>Viridiplantae</taxon>
        <taxon>Streptophyta</taxon>
        <taxon>Embryophyta</taxon>
        <taxon>Tracheophyta</taxon>
        <taxon>Spermatophyta</taxon>
        <taxon>Magnoliopsida</taxon>
        <taxon>eudicotyledons</taxon>
        <taxon>Gunneridae</taxon>
        <taxon>Pentapetalae</taxon>
        <taxon>rosids</taxon>
        <taxon>malvids</taxon>
        <taxon>Malvales</taxon>
        <taxon>Malvaceae</taxon>
        <taxon>Malvoideae</taxon>
        <taxon>Hibiscus</taxon>
    </lineage>
</organism>
<evidence type="ECO:0000256" key="5">
    <source>
        <dbReference type="ARBA" id="ARBA00022729"/>
    </source>
</evidence>